<feature type="region of interest" description="Disordered" evidence="1">
    <location>
        <begin position="67"/>
        <end position="107"/>
    </location>
</feature>
<feature type="region of interest" description="Disordered" evidence="1">
    <location>
        <begin position="1"/>
        <end position="27"/>
    </location>
</feature>
<dbReference type="EMBL" id="OX459937">
    <property type="protein sequence ID" value="CAI9152697.1"/>
    <property type="molecule type" value="Genomic_DNA"/>
</dbReference>
<accession>A0ABN8XWH3</accession>
<gene>
    <name evidence="2" type="ORF">MRATA1EN1_LOCUS1659</name>
</gene>
<evidence type="ECO:0000313" key="2">
    <source>
        <dbReference type="EMBL" id="CAI9152697.1"/>
    </source>
</evidence>
<name>A0ABN8XWH3_RANTA</name>
<evidence type="ECO:0000313" key="3">
    <source>
        <dbReference type="Proteomes" id="UP001176941"/>
    </source>
</evidence>
<protein>
    <submittedName>
        <fullName evidence="2">Uncharacterized protein</fullName>
    </submittedName>
</protein>
<proteinExistence type="predicted"/>
<evidence type="ECO:0000256" key="1">
    <source>
        <dbReference type="SAM" id="MobiDB-lite"/>
    </source>
</evidence>
<sequence length="107" mass="10873">MPPEQAPASPLLRASLSASTASDGLGSKGQAFHMWREAGVRLLMAGAHLDLLTPTRGHLPPLSLRLGPTDGLCPTRKRRLAGSSGGGGPPPRSPTQGAACTLPPGCC</sequence>
<feature type="compositionally biased region" description="Low complexity" evidence="1">
    <location>
        <begin position="1"/>
        <end position="22"/>
    </location>
</feature>
<reference evidence="2" key="1">
    <citation type="submission" date="2023-04" db="EMBL/GenBank/DDBJ databases">
        <authorList>
            <consortium name="ELIXIR-Norway"/>
        </authorList>
    </citation>
    <scope>NUCLEOTIDE SEQUENCE [LARGE SCALE GENOMIC DNA]</scope>
</reference>
<dbReference type="Proteomes" id="UP001176941">
    <property type="component" value="Chromosome 1"/>
</dbReference>
<organism evidence="2 3">
    <name type="scientific">Rangifer tarandus platyrhynchus</name>
    <name type="common">Svalbard reindeer</name>
    <dbReference type="NCBI Taxonomy" id="3082113"/>
    <lineage>
        <taxon>Eukaryota</taxon>
        <taxon>Metazoa</taxon>
        <taxon>Chordata</taxon>
        <taxon>Craniata</taxon>
        <taxon>Vertebrata</taxon>
        <taxon>Euteleostomi</taxon>
        <taxon>Mammalia</taxon>
        <taxon>Eutheria</taxon>
        <taxon>Laurasiatheria</taxon>
        <taxon>Artiodactyla</taxon>
        <taxon>Ruminantia</taxon>
        <taxon>Pecora</taxon>
        <taxon>Cervidae</taxon>
        <taxon>Odocoileinae</taxon>
        <taxon>Rangifer</taxon>
    </lineage>
</organism>
<keyword evidence="3" id="KW-1185">Reference proteome</keyword>